<evidence type="ECO:0000256" key="1">
    <source>
        <dbReference type="SAM" id="SignalP"/>
    </source>
</evidence>
<dbReference type="EMBL" id="FNIC01000003">
    <property type="protein sequence ID" value="SDN60461.1"/>
    <property type="molecule type" value="Genomic_DNA"/>
</dbReference>
<feature type="domain" description="DUF4333" evidence="2">
    <location>
        <begin position="99"/>
        <end position="157"/>
    </location>
</feature>
<name>A0A1H0CRW8_9ACTN</name>
<organism evidence="3 4">
    <name type="scientific">Nocardioides szechwanensis</name>
    <dbReference type="NCBI Taxonomy" id="1005944"/>
    <lineage>
        <taxon>Bacteria</taxon>
        <taxon>Bacillati</taxon>
        <taxon>Actinomycetota</taxon>
        <taxon>Actinomycetes</taxon>
        <taxon>Propionibacteriales</taxon>
        <taxon>Nocardioidaceae</taxon>
        <taxon>Nocardioides</taxon>
    </lineage>
</organism>
<dbReference type="InterPro" id="IPR025637">
    <property type="entry name" value="DUF4333"/>
</dbReference>
<feature type="chain" id="PRO_5038838213" description="DUF4333 domain-containing protein" evidence="1">
    <location>
        <begin position="19"/>
        <end position="168"/>
    </location>
</feature>
<dbReference type="PROSITE" id="PS51257">
    <property type="entry name" value="PROKAR_LIPOPROTEIN"/>
    <property type="match status" value="1"/>
</dbReference>
<dbReference type="STRING" id="1005944.SAMN05192576_2507"/>
<accession>A0A1H0CRW8</accession>
<dbReference type="Proteomes" id="UP000199004">
    <property type="component" value="Unassembled WGS sequence"/>
</dbReference>
<feature type="signal peptide" evidence="1">
    <location>
        <begin position="1"/>
        <end position="18"/>
    </location>
</feature>
<dbReference type="AlphaFoldDB" id="A0A1H0CRW8"/>
<gene>
    <name evidence="3" type="ORF">SAMN05192576_2507</name>
</gene>
<keyword evidence="1" id="KW-0732">Signal</keyword>
<dbReference type="Pfam" id="PF14230">
    <property type="entry name" value="DUF4333"/>
    <property type="match status" value="2"/>
</dbReference>
<evidence type="ECO:0000313" key="4">
    <source>
        <dbReference type="Proteomes" id="UP000199004"/>
    </source>
</evidence>
<protein>
    <recommendedName>
        <fullName evidence="2">DUF4333 domain-containing protein</fullName>
    </recommendedName>
</protein>
<keyword evidence="4" id="KW-1185">Reference proteome</keyword>
<evidence type="ECO:0000313" key="3">
    <source>
        <dbReference type="EMBL" id="SDN60461.1"/>
    </source>
</evidence>
<dbReference type="RefSeq" id="WP_091025106.1">
    <property type="nucleotide sequence ID" value="NZ_BKAE01000006.1"/>
</dbReference>
<sequence length="168" mass="17675">MKLVALLSLVAMTLAGCADETEPDRTISRSDLEVKVAEMYPPKGEGTKVGVECEGELPAEVDATQECTVSVNKQRAQVRVTVTEVNGDDTVIDSVPFVPADRVAEELLASLTDEGYHVVKVTCPRELPGTVGGKVTCTVTPNNGDGGVVATVTAVRGLHIDFGYEVAS</sequence>
<reference evidence="3 4" key="1">
    <citation type="submission" date="2016-10" db="EMBL/GenBank/DDBJ databases">
        <authorList>
            <person name="de Groot N.N."/>
        </authorList>
    </citation>
    <scope>NUCLEOTIDE SEQUENCE [LARGE SCALE GENOMIC DNA]</scope>
    <source>
        <strain evidence="3 4">CGMCC 1.11147</strain>
    </source>
</reference>
<proteinExistence type="predicted"/>
<evidence type="ECO:0000259" key="2">
    <source>
        <dbReference type="Pfam" id="PF14230"/>
    </source>
</evidence>
<feature type="domain" description="DUF4333" evidence="2">
    <location>
        <begin position="14"/>
        <end position="87"/>
    </location>
</feature>